<evidence type="ECO:0000256" key="4">
    <source>
        <dbReference type="ARBA" id="ARBA00023295"/>
    </source>
</evidence>
<feature type="domain" description="Glycosyl hydrolase family 32 C-terminal" evidence="7">
    <location>
        <begin position="459"/>
        <end position="524"/>
    </location>
</feature>
<name>A0A9D1JC15_9FIRM</name>
<evidence type="ECO:0000256" key="3">
    <source>
        <dbReference type="ARBA" id="ARBA00022801"/>
    </source>
</evidence>
<dbReference type="Gene3D" id="2.60.120.560">
    <property type="entry name" value="Exo-inulinase, domain 1"/>
    <property type="match status" value="1"/>
</dbReference>
<dbReference type="InterPro" id="IPR051214">
    <property type="entry name" value="GH32_Enzymes"/>
</dbReference>
<keyword evidence="3 5" id="KW-0378">Hydrolase</keyword>
<evidence type="ECO:0000313" key="9">
    <source>
        <dbReference type="Proteomes" id="UP000824201"/>
    </source>
</evidence>
<evidence type="ECO:0000256" key="5">
    <source>
        <dbReference type="RuleBase" id="RU362110"/>
    </source>
</evidence>
<sequence length="549" mass="64333">MNSGMYRCLEIFAKSSGEGRITVRNQSNRTEETKYCQYDWLKFTLEPNCEYELDVENAVIGLMYLSGNDDVMETGVAYLDWNETEKKVEYRKMEEQYDTCYREQYHFVPWKNWMNDPNGLCWYRGYYHMFYQTNPYEQHWSNMYWGHAVSKDLIHWTHLPIVLAPQPEALKQADHIKSGAFSGSAVAMEDQVFFYLTRHYGPLEDGPDTIEEQWMTSSCDMLHFEPEQRIISEKPEGANFDFRDPKVLKIGKIWYLVLGTNFNGKAAILLYRSLDGTKWSYVHPLFIEQTEGIRCFECPDFFELDGKYVAIGAWMSHYDELGRYQMSRYYIGSWKDEKLEVEQSGWFDFGSNCYAMQSFEHGGRRISIGWVSDFYGEYIPVENGANGSMTIPRQLHIKHGRLIMNPVEEIYRLKEDALYVGKKERIQLDEITGNCYYAKIHFEKNTDFSILLGKEGEKTIYLKNDSEGVRMETYGVKTEGIKFQADVTEVKELELFVDRRLVEVYINDGEAVGTKIFYHSDKNGCFILDGADMQAVSYAEVYTMRSIWH</sequence>
<dbReference type="InterPro" id="IPR018053">
    <property type="entry name" value="Glyco_hydro_32_AS"/>
</dbReference>
<feature type="domain" description="Glycosyl hydrolase family 32 N-terminal" evidence="6">
    <location>
        <begin position="106"/>
        <end position="406"/>
    </location>
</feature>
<proteinExistence type="inferred from homology"/>
<evidence type="ECO:0000256" key="2">
    <source>
        <dbReference type="ARBA" id="ARBA00012758"/>
    </source>
</evidence>
<dbReference type="PANTHER" id="PTHR43101:SF1">
    <property type="entry name" value="BETA-FRUCTOSIDASE"/>
    <property type="match status" value="1"/>
</dbReference>
<dbReference type="SUPFAM" id="SSF49899">
    <property type="entry name" value="Concanavalin A-like lectins/glucanases"/>
    <property type="match status" value="1"/>
</dbReference>
<dbReference type="GO" id="GO:0004564">
    <property type="term" value="F:beta-fructofuranosidase activity"/>
    <property type="evidence" value="ECO:0007669"/>
    <property type="project" value="UniProtKB-EC"/>
</dbReference>
<dbReference type="InterPro" id="IPR013320">
    <property type="entry name" value="ConA-like_dom_sf"/>
</dbReference>
<dbReference type="AlphaFoldDB" id="A0A9D1JC15"/>
<dbReference type="Proteomes" id="UP000824201">
    <property type="component" value="Unassembled WGS sequence"/>
</dbReference>
<gene>
    <name evidence="8" type="ORF">IAC96_00715</name>
</gene>
<reference evidence="8" key="2">
    <citation type="journal article" date="2021" name="PeerJ">
        <title>Extensive microbial diversity within the chicken gut microbiome revealed by metagenomics and culture.</title>
        <authorList>
            <person name="Gilroy R."/>
            <person name="Ravi A."/>
            <person name="Getino M."/>
            <person name="Pursley I."/>
            <person name="Horton D.L."/>
            <person name="Alikhan N.F."/>
            <person name="Baker D."/>
            <person name="Gharbi K."/>
            <person name="Hall N."/>
            <person name="Watson M."/>
            <person name="Adriaenssens E.M."/>
            <person name="Foster-Nyarko E."/>
            <person name="Jarju S."/>
            <person name="Secka A."/>
            <person name="Antonio M."/>
            <person name="Oren A."/>
            <person name="Chaudhuri R.R."/>
            <person name="La Ragione R."/>
            <person name="Hildebrand F."/>
            <person name="Pallen M.J."/>
        </authorList>
    </citation>
    <scope>NUCLEOTIDE SEQUENCE</scope>
    <source>
        <strain evidence="8">ChiW13-3771</strain>
    </source>
</reference>
<comment type="caution">
    <text evidence="8">The sequence shown here is derived from an EMBL/GenBank/DDBJ whole genome shotgun (WGS) entry which is preliminary data.</text>
</comment>
<evidence type="ECO:0000313" key="8">
    <source>
        <dbReference type="EMBL" id="HIR87449.1"/>
    </source>
</evidence>
<dbReference type="InterPro" id="IPR023296">
    <property type="entry name" value="Glyco_hydro_beta-prop_sf"/>
</dbReference>
<dbReference type="InterPro" id="IPR001362">
    <property type="entry name" value="Glyco_hydro_32"/>
</dbReference>
<keyword evidence="4 5" id="KW-0326">Glycosidase</keyword>
<evidence type="ECO:0000256" key="1">
    <source>
        <dbReference type="ARBA" id="ARBA00009902"/>
    </source>
</evidence>
<dbReference type="GO" id="GO:0005975">
    <property type="term" value="P:carbohydrate metabolic process"/>
    <property type="evidence" value="ECO:0007669"/>
    <property type="project" value="InterPro"/>
</dbReference>
<dbReference type="PROSITE" id="PS00609">
    <property type="entry name" value="GLYCOSYL_HYDROL_F32"/>
    <property type="match status" value="1"/>
</dbReference>
<comment type="similarity">
    <text evidence="1 5">Belongs to the glycosyl hydrolase 32 family.</text>
</comment>
<dbReference type="InterPro" id="IPR013148">
    <property type="entry name" value="Glyco_hydro_32_N"/>
</dbReference>
<organism evidence="8 9">
    <name type="scientific">Candidatus Fimimorpha faecalis</name>
    <dbReference type="NCBI Taxonomy" id="2840824"/>
    <lineage>
        <taxon>Bacteria</taxon>
        <taxon>Bacillati</taxon>
        <taxon>Bacillota</taxon>
        <taxon>Clostridia</taxon>
        <taxon>Eubacteriales</taxon>
        <taxon>Candidatus Fimimorpha</taxon>
    </lineage>
</organism>
<dbReference type="Pfam" id="PF08244">
    <property type="entry name" value="Glyco_hydro_32C"/>
    <property type="match status" value="1"/>
</dbReference>
<dbReference type="EC" id="3.2.1.26" evidence="2"/>
<dbReference type="Pfam" id="PF00251">
    <property type="entry name" value="Glyco_hydro_32N"/>
    <property type="match status" value="1"/>
</dbReference>
<dbReference type="Gene3D" id="2.115.10.20">
    <property type="entry name" value="Glycosyl hydrolase domain, family 43"/>
    <property type="match status" value="1"/>
</dbReference>
<accession>A0A9D1JC15</accession>
<dbReference type="SMART" id="SM00640">
    <property type="entry name" value="Glyco_32"/>
    <property type="match status" value="1"/>
</dbReference>
<dbReference type="InterPro" id="IPR013189">
    <property type="entry name" value="Glyco_hydro_32_C"/>
</dbReference>
<evidence type="ECO:0000259" key="7">
    <source>
        <dbReference type="Pfam" id="PF08244"/>
    </source>
</evidence>
<dbReference type="SUPFAM" id="SSF75005">
    <property type="entry name" value="Arabinanase/levansucrase/invertase"/>
    <property type="match status" value="1"/>
</dbReference>
<dbReference type="CDD" id="cd18625">
    <property type="entry name" value="GH32_BfrA-like"/>
    <property type="match status" value="1"/>
</dbReference>
<dbReference type="PANTHER" id="PTHR43101">
    <property type="entry name" value="BETA-FRUCTOSIDASE"/>
    <property type="match status" value="1"/>
</dbReference>
<dbReference type="EMBL" id="DVHN01000002">
    <property type="protein sequence ID" value="HIR87449.1"/>
    <property type="molecule type" value="Genomic_DNA"/>
</dbReference>
<reference evidence="8" key="1">
    <citation type="submission" date="2020-10" db="EMBL/GenBank/DDBJ databases">
        <authorList>
            <person name="Gilroy R."/>
        </authorList>
    </citation>
    <scope>NUCLEOTIDE SEQUENCE</scope>
    <source>
        <strain evidence="8">ChiW13-3771</strain>
    </source>
</reference>
<protein>
    <recommendedName>
        <fullName evidence="2">beta-fructofuranosidase</fullName>
        <ecNumber evidence="2">3.2.1.26</ecNumber>
    </recommendedName>
</protein>
<evidence type="ECO:0000259" key="6">
    <source>
        <dbReference type="Pfam" id="PF00251"/>
    </source>
</evidence>